<sequence>MATTSKSGLFVGLLLAGLVAVSGVGSMGLVVASVYAQSPTTTTSVVINEVELNPKGNDSKGEWVELYNPTSSAVSIGNFKVKTSFKPVTISIPAGTTIGAGNFYVLAISGEKLYNSAESISLIDGSGRVADKTPSLVDRNDDSQTWQRVPDGGSEWKFKEQTKGAFNSPAIKPASSSQASDGGSSSNNGGGQQQASASSSAKCSGRCVEGIGVTIADPDTLYIQVGKERYKVDLSLTKAPARSDKNYDKAVSYTRNLCFGSSVLVDQDDSKKVNGKNLVGEVYCSSHNLNQELLDSKLVQLDKKQCSTSEFSSKDWARRNGC</sequence>
<dbReference type="AlphaFoldDB" id="A0A075MVW9"/>
<dbReference type="InterPro" id="IPR001322">
    <property type="entry name" value="Lamin_tail_dom"/>
</dbReference>
<gene>
    <name evidence="3" type="ORF">NTE_02730</name>
</gene>
<dbReference type="Gene3D" id="2.60.40.1260">
    <property type="entry name" value="Lamin Tail domain"/>
    <property type="match status" value="1"/>
</dbReference>
<dbReference type="Gene3D" id="2.40.50.90">
    <property type="match status" value="1"/>
</dbReference>
<dbReference type="eggNOG" id="arCOG03192">
    <property type="taxonomic scope" value="Archaea"/>
</dbReference>
<feature type="region of interest" description="Disordered" evidence="1">
    <location>
        <begin position="167"/>
        <end position="197"/>
    </location>
</feature>
<dbReference type="KEGG" id="nev:NTE_02730"/>
<proteinExistence type="predicted"/>
<feature type="domain" description="LTD" evidence="2">
    <location>
        <begin position="33"/>
        <end position="148"/>
    </location>
</feature>
<name>A0A075MVW9_9ARCH</name>
<reference evidence="3 4" key="1">
    <citation type="journal article" date="2014" name="PLoS ONE">
        <title>Genome Sequence of Candidatus Nitrososphaera evergladensis from Group I.1b Enriched from Everglades Soil Reveals Novel Genomic Features of the Ammonia-Oxidizing Archaea.</title>
        <authorList>
            <person name="Zhalnina K.V."/>
            <person name="Dias R."/>
            <person name="Leonard M.T."/>
            <person name="Dorr de Quadros P."/>
            <person name="Camargo F.A."/>
            <person name="Drew J.C."/>
            <person name="Farmerie W.G."/>
            <person name="Daroub S.H."/>
            <person name="Triplett E.W."/>
        </authorList>
    </citation>
    <scope>NUCLEOTIDE SEQUENCE [LARGE SCALE GENOMIC DNA]</scope>
    <source>
        <strain evidence="3 4">SR1</strain>
    </source>
</reference>
<evidence type="ECO:0000313" key="4">
    <source>
        <dbReference type="Proteomes" id="UP000028194"/>
    </source>
</evidence>
<evidence type="ECO:0000313" key="3">
    <source>
        <dbReference type="EMBL" id="AIF84772.1"/>
    </source>
</evidence>
<dbReference type="SUPFAM" id="SSF50199">
    <property type="entry name" value="Staphylococcal nuclease"/>
    <property type="match status" value="1"/>
</dbReference>
<dbReference type="Pfam" id="PF00932">
    <property type="entry name" value="LTD"/>
    <property type="match status" value="1"/>
</dbReference>
<evidence type="ECO:0000256" key="1">
    <source>
        <dbReference type="SAM" id="MobiDB-lite"/>
    </source>
</evidence>
<dbReference type="SUPFAM" id="SSF74853">
    <property type="entry name" value="Lamin A/C globular tail domain"/>
    <property type="match status" value="1"/>
</dbReference>
<dbReference type="GeneID" id="41598420"/>
<dbReference type="InterPro" id="IPR036415">
    <property type="entry name" value="Lamin_tail_dom_sf"/>
</dbReference>
<feature type="compositionally biased region" description="Low complexity" evidence="1">
    <location>
        <begin position="174"/>
        <end position="197"/>
    </location>
</feature>
<dbReference type="RefSeq" id="WP_148701288.1">
    <property type="nucleotide sequence ID" value="NZ_CP007174.1"/>
</dbReference>
<feature type="region of interest" description="Disordered" evidence="1">
    <location>
        <begin position="131"/>
        <end position="154"/>
    </location>
</feature>
<dbReference type="STRING" id="1459636.NTE_02730"/>
<dbReference type="EMBL" id="CP007174">
    <property type="protein sequence ID" value="AIF84772.1"/>
    <property type="molecule type" value="Genomic_DNA"/>
</dbReference>
<dbReference type="HOGENOM" id="CLU_068383_0_0_2"/>
<dbReference type="OrthoDB" id="148134at2157"/>
<protein>
    <submittedName>
        <fullName evidence="3">Lamin Tail Domain</fullName>
    </submittedName>
</protein>
<dbReference type="InterPro" id="IPR035437">
    <property type="entry name" value="SNase_OB-fold_sf"/>
</dbReference>
<accession>A0A075MVW9</accession>
<evidence type="ECO:0000259" key="2">
    <source>
        <dbReference type="PROSITE" id="PS51841"/>
    </source>
</evidence>
<organism evidence="3 4">
    <name type="scientific">Candidatus Nitrososphaera evergladensis SR1</name>
    <dbReference type="NCBI Taxonomy" id="1459636"/>
    <lineage>
        <taxon>Archaea</taxon>
        <taxon>Nitrososphaerota</taxon>
        <taxon>Nitrososphaeria</taxon>
        <taxon>Nitrososphaerales</taxon>
        <taxon>Nitrososphaeraceae</taxon>
        <taxon>Nitrososphaera</taxon>
    </lineage>
</organism>
<dbReference type="Proteomes" id="UP000028194">
    <property type="component" value="Chromosome"/>
</dbReference>
<keyword evidence="4" id="KW-1185">Reference proteome</keyword>
<dbReference type="eggNOG" id="arCOG08231">
    <property type="taxonomic scope" value="Archaea"/>
</dbReference>
<dbReference type="PROSITE" id="PS51841">
    <property type="entry name" value="LTD"/>
    <property type="match status" value="1"/>
</dbReference>